<keyword evidence="10" id="KW-0675">Receptor</keyword>
<evidence type="ECO:0000256" key="3">
    <source>
        <dbReference type="ARBA" id="ARBA00022452"/>
    </source>
</evidence>
<dbReference type="HOGENOM" id="CLU_004317_1_1_10"/>
<dbReference type="eggNOG" id="COG1629">
    <property type="taxonomic scope" value="Bacteria"/>
</dbReference>
<evidence type="ECO:0000256" key="5">
    <source>
        <dbReference type="ARBA" id="ARBA00022729"/>
    </source>
</evidence>
<evidence type="ECO:0000256" key="8">
    <source>
        <dbReference type="PROSITE-ProRule" id="PRU01360"/>
    </source>
</evidence>
<comment type="similarity">
    <text evidence="8">Belongs to the TonB-dependent receptor family.</text>
</comment>
<dbReference type="Gene3D" id="2.60.40.1120">
    <property type="entry name" value="Carboxypeptidase-like, regulatory domain"/>
    <property type="match status" value="1"/>
</dbReference>
<dbReference type="InterPro" id="IPR012910">
    <property type="entry name" value="Plug_dom"/>
</dbReference>
<keyword evidence="11" id="KW-1185">Reference proteome</keyword>
<dbReference type="PANTHER" id="PTHR30069">
    <property type="entry name" value="TONB-DEPENDENT OUTER MEMBRANE RECEPTOR"/>
    <property type="match status" value="1"/>
</dbReference>
<keyword evidence="6 8" id="KW-0472">Membrane</keyword>
<dbReference type="NCBIfam" id="TIGR04057">
    <property type="entry name" value="SusC_RagA_signa"/>
    <property type="match status" value="1"/>
</dbReference>
<dbReference type="Pfam" id="PF13715">
    <property type="entry name" value="CarbopepD_reg_2"/>
    <property type="match status" value="1"/>
</dbReference>
<dbReference type="InterPro" id="IPR023997">
    <property type="entry name" value="TonB-dep_OMP_SusC/RagA_CS"/>
</dbReference>
<comment type="subcellular location">
    <subcellularLocation>
        <location evidence="1 8">Cell outer membrane</location>
        <topology evidence="1 8">Multi-pass membrane protein</topology>
    </subcellularLocation>
</comment>
<dbReference type="SUPFAM" id="SSF49464">
    <property type="entry name" value="Carboxypeptidase regulatory domain-like"/>
    <property type="match status" value="1"/>
</dbReference>
<dbReference type="GO" id="GO:0009279">
    <property type="term" value="C:cell outer membrane"/>
    <property type="evidence" value="ECO:0007669"/>
    <property type="project" value="UniProtKB-SubCell"/>
</dbReference>
<organism evidence="10 11">
    <name type="scientific">Dyadobacter fermentans (strain ATCC 700827 / DSM 18053 / CIP 107007 / KCTC 52180 / NS114)</name>
    <dbReference type="NCBI Taxonomy" id="471854"/>
    <lineage>
        <taxon>Bacteria</taxon>
        <taxon>Pseudomonadati</taxon>
        <taxon>Bacteroidota</taxon>
        <taxon>Cytophagia</taxon>
        <taxon>Cytophagales</taxon>
        <taxon>Spirosomataceae</taxon>
        <taxon>Dyadobacter</taxon>
    </lineage>
</organism>
<evidence type="ECO:0000313" key="10">
    <source>
        <dbReference type="EMBL" id="ACT95937.1"/>
    </source>
</evidence>
<dbReference type="InterPro" id="IPR039426">
    <property type="entry name" value="TonB-dep_rcpt-like"/>
</dbReference>
<accession>C6W4W3</accession>
<evidence type="ECO:0000256" key="1">
    <source>
        <dbReference type="ARBA" id="ARBA00004571"/>
    </source>
</evidence>
<dbReference type="GO" id="GO:0044718">
    <property type="term" value="P:siderophore transmembrane transport"/>
    <property type="evidence" value="ECO:0007669"/>
    <property type="project" value="TreeGrafter"/>
</dbReference>
<gene>
    <name evidence="10" type="ordered locus">Dfer_4736</name>
</gene>
<keyword evidence="2 8" id="KW-0813">Transport</keyword>
<dbReference type="FunFam" id="2.170.130.10:FF:000003">
    <property type="entry name" value="SusC/RagA family TonB-linked outer membrane protein"/>
    <property type="match status" value="1"/>
</dbReference>
<proteinExistence type="inferred from homology"/>
<evidence type="ECO:0000256" key="2">
    <source>
        <dbReference type="ARBA" id="ARBA00022448"/>
    </source>
</evidence>
<dbReference type="PANTHER" id="PTHR30069:SF29">
    <property type="entry name" value="HEMOGLOBIN AND HEMOGLOBIN-HAPTOGLOBIN-BINDING PROTEIN 1-RELATED"/>
    <property type="match status" value="1"/>
</dbReference>
<dbReference type="PROSITE" id="PS52016">
    <property type="entry name" value="TONB_DEPENDENT_REC_3"/>
    <property type="match status" value="1"/>
</dbReference>
<dbReference type="AlphaFoldDB" id="C6W4W3"/>
<keyword evidence="7 8" id="KW-0998">Cell outer membrane</keyword>
<dbReference type="Gene3D" id="2.40.170.20">
    <property type="entry name" value="TonB-dependent receptor, beta-barrel domain"/>
    <property type="match status" value="1"/>
</dbReference>
<evidence type="ECO:0000256" key="7">
    <source>
        <dbReference type="ARBA" id="ARBA00023237"/>
    </source>
</evidence>
<sequence length="1046" mass="115459">MGAFAQNSIKGKIKDEQGQPLPGVSVVVKGTTAGTVTDNEGLYTVNADKNATLVYSFIGYLTQEISVGGKSIVDVTLLADTKALEEVVVVGYGTAKKATLTGSVTAVKGAELQKAPAANLSNTLGGRLPGISAVQSSGEPGYDGSAIRIRGTNSLGNSNALIVVDGVPNRSGGLDRINPADIESISVLKDAAAAIYGSRAGNGVILITTKRGKSGKPQLSYDMNLGVSQPTRTPEMSNAAEYATIRNELQIYDNLPVGQWQGALQGFNTNGSYTRTDNGNVINAVFNPDDMQKFRDGSDPFLHPNTDWYGSVIRNWAPQQRHNLQLTGGSENIKYLASAGYINQDGYYVNSATGYKQYDLRLNLDTKINKYVTANLGVTLREEYRHFPSGGNSAGAIFRMLMRGKPTEIAIWPDGRPGPDIENGQNPAVITTNTTGYNNDKRDYIQTNGGLEILIPGVPGLKVNAMAAIDKQLRRQKNFETPWTLYFWDKKTYEADGKTPFLTGTVRSTFKDPRLRESSSQELSIQLTGQVSYEKSIDGHNFNVMAGIQREKVDADGFFAFRRYYISDVVDQLFAGGTPEQDMNNFDLFKRARLSYFGRAGYNFKEKYLAEFLWRVDGSYVFPKNGRFGFFPGVSAGWRISEEGFWKNNISRYVNNVKLRGSWGQMGAEPYFLGTETLAEYQYLSTMGFGTYIINDQVAKTLLETRVANPNFTWEVANNSNFGIEGTLFNDKLAFEFDYFVNNRSKILIPKAGSTPSSAGIDGKLPPQNLGKLQNKGWEFKVSYDGNAGDFSYSVSVNGGYAKNKIKYWDETPGAPVYQQSTGMPYGSFLVYQFDGAFKSQEEIDANKIDYGPITGNLRPGDMKFKDVNGDGKISADDRIRSEKVQRPWFTGGASVNLGYKQFDLSLLFQGTLGGLQIVGLTESGDIGNYLKYDFDHRWTIDNPTDKYPRLTNRNNRYYTNTGQAGINNYFLKSNNYLRLKNIELGYNLPSEIGSKIGLSNLRIYVNGLNLLTFDKIKVWDPEATTNSGQYYPQARVVSAGVRLAF</sequence>
<dbReference type="SUPFAM" id="SSF56935">
    <property type="entry name" value="Porins"/>
    <property type="match status" value="1"/>
</dbReference>
<evidence type="ECO:0000256" key="6">
    <source>
        <dbReference type="ARBA" id="ARBA00023136"/>
    </source>
</evidence>
<dbReference type="KEGG" id="dfe:Dfer_4736"/>
<evidence type="ECO:0000256" key="4">
    <source>
        <dbReference type="ARBA" id="ARBA00022692"/>
    </source>
</evidence>
<dbReference type="InterPro" id="IPR023996">
    <property type="entry name" value="TonB-dep_OMP_SusC/RagA"/>
</dbReference>
<dbReference type="InterPro" id="IPR008969">
    <property type="entry name" value="CarboxyPept-like_regulatory"/>
</dbReference>
<dbReference type="Gene3D" id="2.170.130.10">
    <property type="entry name" value="TonB-dependent receptor, plug domain"/>
    <property type="match status" value="1"/>
</dbReference>
<dbReference type="Pfam" id="PF07715">
    <property type="entry name" value="Plug"/>
    <property type="match status" value="1"/>
</dbReference>
<dbReference type="NCBIfam" id="TIGR04056">
    <property type="entry name" value="OMP_RagA_SusC"/>
    <property type="match status" value="1"/>
</dbReference>
<dbReference type="InterPro" id="IPR036942">
    <property type="entry name" value="Beta-barrel_TonB_sf"/>
</dbReference>
<evidence type="ECO:0000259" key="9">
    <source>
        <dbReference type="Pfam" id="PF07715"/>
    </source>
</evidence>
<dbReference type="STRING" id="471854.Dfer_4736"/>
<reference evidence="10 11" key="1">
    <citation type="journal article" date="2009" name="Stand. Genomic Sci.">
        <title>Complete genome sequence of Dyadobacter fermentans type strain (NS114).</title>
        <authorList>
            <person name="Lang E."/>
            <person name="Lapidus A."/>
            <person name="Chertkov O."/>
            <person name="Brettin T."/>
            <person name="Detter J.C."/>
            <person name="Han C."/>
            <person name="Copeland A."/>
            <person name="Glavina Del Rio T."/>
            <person name="Nolan M."/>
            <person name="Chen F."/>
            <person name="Lucas S."/>
            <person name="Tice H."/>
            <person name="Cheng J.F."/>
            <person name="Land M."/>
            <person name="Hauser L."/>
            <person name="Chang Y.J."/>
            <person name="Jeffries C.D."/>
            <person name="Kopitz M."/>
            <person name="Bruce D."/>
            <person name="Goodwin L."/>
            <person name="Pitluck S."/>
            <person name="Ovchinnikova G."/>
            <person name="Pati A."/>
            <person name="Ivanova N."/>
            <person name="Mavrommatis K."/>
            <person name="Chen A."/>
            <person name="Palaniappan K."/>
            <person name="Chain P."/>
            <person name="Bristow J."/>
            <person name="Eisen J.A."/>
            <person name="Markowitz V."/>
            <person name="Hugenholtz P."/>
            <person name="Goker M."/>
            <person name="Rohde M."/>
            <person name="Kyrpides N.C."/>
            <person name="Klenk H.P."/>
        </authorList>
    </citation>
    <scope>NUCLEOTIDE SEQUENCE [LARGE SCALE GENOMIC DNA]</scope>
    <source>
        <strain evidence="11">ATCC 700827 / DSM 18053 / CIP 107007 / KCTC 52180 / NS114</strain>
    </source>
</reference>
<dbReference type="GO" id="GO:0015344">
    <property type="term" value="F:siderophore uptake transmembrane transporter activity"/>
    <property type="evidence" value="ECO:0007669"/>
    <property type="project" value="TreeGrafter"/>
</dbReference>
<keyword evidence="5" id="KW-0732">Signal</keyword>
<feature type="domain" description="TonB-dependent receptor plug" evidence="9">
    <location>
        <begin position="97"/>
        <end position="204"/>
    </location>
</feature>
<protein>
    <submittedName>
        <fullName evidence="10">TonB-dependent receptor plug</fullName>
    </submittedName>
</protein>
<dbReference type="InterPro" id="IPR037066">
    <property type="entry name" value="Plug_dom_sf"/>
</dbReference>
<evidence type="ECO:0000313" key="11">
    <source>
        <dbReference type="Proteomes" id="UP000002011"/>
    </source>
</evidence>
<name>C6W4W3_DYAFD</name>
<keyword evidence="3 8" id="KW-1134">Transmembrane beta strand</keyword>
<dbReference type="Proteomes" id="UP000002011">
    <property type="component" value="Chromosome"/>
</dbReference>
<dbReference type="EMBL" id="CP001619">
    <property type="protein sequence ID" value="ACT95937.1"/>
    <property type="molecule type" value="Genomic_DNA"/>
</dbReference>
<dbReference type="RefSeq" id="WP_015814178.1">
    <property type="nucleotide sequence ID" value="NC_013037.1"/>
</dbReference>
<keyword evidence="4 8" id="KW-0812">Transmembrane</keyword>